<comment type="caution">
    <text evidence="1">The sequence shown here is derived from an EMBL/GenBank/DDBJ whole genome shotgun (WGS) entry which is preliminary data.</text>
</comment>
<sequence>MGYKPRHRRVTVYWKDSAVQGGWNEEHELTGLADIATTGYVVKRTPEAITVAGSVSEGDMFGEAITIPMVCVRRIERLR</sequence>
<organism evidence="1">
    <name type="scientific">marine sediment metagenome</name>
    <dbReference type="NCBI Taxonomy" id="412755"/>
    <lineage>
        <taxon>unclassified sequences</taxon>
        <taxon>metagenomes</taxon>
        <taxon>ecological metagenomes</taxon>
    </lineage>
</organism>
<gene>
    <name evidence="1" type="ORF">LCGC14_2442680</name>
</gene>
<dbReference type="AlphaFoldDB" id="A0A0F9BIQ0"/>
<protein>
    <submittedName>
        <fullName evidence="1">Uncharacterized protein</fullName>
    </submittedName>
</protein>
<reference evidence="1" key="1">
    <citation type="journal article" date="2015" name="Nature">
        <title>Complex archaea that bridge the gap between prokaryotes and eukaryotes.</title>
        <authorList>
            <person name="Spang A."/>
            <person name="Saw J.H."/>
            <person name="Jorgensen S.L."/>
            <person name="Zaremba-Niedzwiedzka K."/>
            <person name="Martijn J."/>
            <person name="Lind A.E."/>
            <person name="van Eijk R."/>
            <person name="Schleper C."/>
            <person name="Guy L."/>
            <person name="Ettema T.J."/>
        </authorList>
    </citation>
    <scope>NUCLEOTIDE SEQUENCE</scope>
</reference>
<accession>A0A0F9BIQ0</accession>
<proteinExistence type="predicted"/>
<dbReference type="EMBL" id="LAZR01037626">
    <property type="protein sequence ID" value="KKL21710.1"/>
    <property type="molecule type" value="Genomic_DNA"/>
</dbReference>
<name>A0A0F9BIQ0_9ZZZZ</name>
<evidence type="ECO:0000313" key="1">
    <source>
        <dbReference type="EMBL" id="KKL21710.1"/>
    </source>
</evidence>
<feature type="non-terminal residue" evidence="1">
    <location>
        <position position="1"/>
    </location>
</feature>